<sequence length="151" mass="17341">MWENQENQTPAENAEGEVKLSYAELETKLAEAERLRAYHEANAKERQERITNRKIQIDQLEQYLRDNWDSLDTHAEEIAEIFNLSMTSTKTFTFEVSVTVEVEAKSPAYDWNDFDGSQIDLDISASVAYGYRDEIDDATVEDSDITSCEEA</sequence>
<evidence type="ECO:0000313" key="1">
    <source>
        <dbReference type="EMBL" id="CAB4129732.1"/>
    </source>
</evidence>
<gene>
    <name evidence="1" type="ORF">UFOVP115_102</name>
</gene>
<protein>
    <submittedName>
        <fullName evidence="1">Uncharacterized protein</fullName>
    </submittedName>
</protein>
<dbReference type="EMBL" id="LR796236">
    <property type="protein sequence ID" value="CAB4129732.1"/>
    <property type="molecule type" value="Genomic_DNA"/>
</dbReference>
<accession>A0A6J5L8H3</accession>
<organism evidence="1">
    <name type="scientific">uncultured Caudovirales phage</name>
    <dbReference type="NCBI Taxonomy" id="2100421"/>
    <lineage>
        <taxon>Viruses</taxon>
        <taxon>Duplodnaviria</taxon>
        <taxon>Heunggongvirae</taxon>
        <taxon>Uroviricota</taxon>
        <taxon>Caudoviricetes</taxon>
        <taxon>Peduoviridae</taxon>
        <taxon>Maltschvirus</taxon>
        <taxon>Maltschvirus maltsch</taxon>
    </lineage>
</organism>
<proteinExistence type="predicted"/>
<name>A0A6J5L8H3_9CAUD</name>
<reference evidence="1" key="1">
    <citation type="submission" date="2020-04" db="EMBL/GenBank/DDBJ databases">
        <authorList>
            <person name="Chiriac C."/>
            <person name="Salcher M."/>
            <person name="Ghai R."/>
            <person name="Kavagutti S V."/>
        </authorList>
    </citation>
    <scope>NUCLEOTIDE SEQUENCE</scope>
</reference>